<dbReference type="CDD" id="cd00586">
    <property type="entry name" value="4HBT"/>
    <property type="match status" value="1"/>
</dbReference>
<dbReference type="STRING" id="573321.SAMN04488505_107275"/>
<dbReference type="InterPro" id="IPR029069">
    <property type="entry name" value="HotDog_dom_sf"/>
</dbReference>
<proteinExistence type="inferred from homology"/>
<dbReference type="RefSeq" id="WP_089918353.1">
    <property type="nucleotide sequence ID" value="NZ_FOBB01000007.1"/>
</dbReference>
<reference evidence="3 4" key="1">
    <citation type="submission" date="2016-10" db="EMBL/GenBank/DDBJ databases">
        <authorList>
            <person name="de Groot N.N."/>
        </authorList>
    </citation>
    <scope>NUCLEOTIDE SEQUENCE [LARGE SCALE GENOMIC DNA]</scope>
    <source>
        <strain evidence="3 4">DSM 21039</strain>
    </source>
</reference>
<organism evidence="3 4">
    <name type="scientific">Chitinophaga rupis</name>
    <dbReference type="NCBI Taxonomy" id="573321"/>
    <lineage>
        <taxon>Bacteria</taxon>
        <taxon>Pseudomonadati</taxon>
        <taxon>Bacteroidota</taxon>
        <taxon>Chitinophagia</taxon>
        <taxon>Chitinophagales</taxon>
        <taxon>Chitinophagaceae</taxon>
        <taxon>Chitinophaga</taxon>
    </lineage>
</organism>
<accession>A0A1H8CZ62</accession>
<sequence length="142" mass="16001">MARIKLELPAQFNFSTNIPIRIQDLNYGKHVGNDAILSIIHEARIQYLEARSLKELDEAGTGLIMADVAMTYKGESFHGDVLEVEVAAAEHSATGFDLYYRITALRKDTRILIAEAKTGMVCFDYTQRKVTRLPAAWKELLN</sequence>
<gene>
    <name evidence="3" type="ORF">SAMN04488505_107275</name>
</gene>
<dbReference type="EMBL" id="FOBB01000007">
    <property type="protein sequence ID" value="SEN00481.1"/>
    <property type="molecule type" value="Genomic_DNA"/>
</dbReference>
<dbReference type="Pfam" id="PF13279">
    <property type="entry name" value="4HBT_2"/>
    <property type="match status" value="1"/>
</dbReference>
<dbReference type="InterPro" id="IPR050563">
    <property type="entry name" value="4-hydroxybenzoyl-CoA_TE"/>
</dbReference>
<dbReference type="PANTHER" id="PTHR31793">
    <property type="entry name" value="4-HYDROXYBENZOYL-COA THIOESTERASE FAMILY MEMBER"/>
    <property type="match status" value="1"/>
</dbReference>
<dbReference type="Proteomes" id="UP000198984">
    <property type="component" value="Unassembled WGS sequence"/>
</dbReference>
<evidence type="ECO:0000313" key="3">
    <source>
        <dbReference type="EMBL" id="SEN00481.1"/>
    </source>
</evidence>
<protein>
    <submittedName>
        <fullName evidence="3">Acyl-CoA thioesterase FadM</fullName>
    </submittedName>
</protein>
<dbReference type="PANTHER" id="PTHR31793:SF27">
    <property type="entry name" value="NOVEL THIOESTERASE SUPERFAMILY DOMAIN AND SAPOSIN A-TYPE DOMAIN CONTAINING PROTEIN (0610012H03RIK)"/>
    <property type="match status" value="1"/>
</dbReference>
<dbReference type="GO" id="GO:0047617">
    <property type="term" value="F:fatty acyl-CoA hydrolase activity"/>
    <property type="evidence" value="ECO:0007669"/>
    <property type="project" value="TreeGrafter"/>
</dbReference>
<keyword evidence="4" id="KW-1185">Reference proteome</keyword>
<dbReference type="Gene3D" id="3.10.129.10">
    <property type="entry name" value="Hotdog Thioesterase"/>
    <property type="match status" value="1"/>
</dbReference>
<dbReference type="AlphaFoldDB" id="A0A1H8CZ62"/>
<dbReference type="OrthoDB" id="333038at2"/>
<comment type="similarity">
    <text evidence="1">Belongs to the 4-hydroxybenzoyl-CoA thioesterase family.</text>
</comment>
<keyword evidence="2" id="KW-0378">Hydrolase</keyword>
<evidence type="ECO:0000313" key="4">
    <source>
        <dbReference type="Proteomes" id="UP000198984"/>
    </source>
</evidence>
<evidence type="ECO:0000256" key="2">
    <source>
        <dbReference type="ARBA" id="ARBA00022801"/>
    </source>
</evidence>
<name>A0A1H8CZ62_9BACT</name>
<dbReference type="SUPFAM" id="SSF54637">
    <property type="entry name" value="Thioesterase/thiol ester dehydrase-isomerase"/>
    <property type="match status" value="1"/>
</dbReference>
<evidence type="ECO:0000256" key="1">
    <source>
        <dbReference type="ARBA" id="ARBA00005953"/>
    </source>
</evidence>